<dbReference type="KEGG" id="rcf:Poly24_45570"/>
<sequence>MPSPVSEPLCYRSPQQNDDQDENQGRSKNSSQIEATNDGRNRRQVPLLSEVGAIAQP</sequence>
<reference evidence="2 3" key="1">
    <citation type="submission" date="2019-02" db="EMBL/GenBank/DDBJ databases">
        <title>Deep-cultivation of Planctomycetes and their phenomic and genomic characterization uncovers novel biology.</title>
        <authorList>
            <person name="Wiegand S."/>
            <person name="Jogler M."/>
            <person name="Boedeker C."/>
            <person name="Pinto D."/>
            <person name="Vollmers J."/>
            <person name="Rivas-Marin E."/>
            <person name="Kohn T."/>
            <person name="Peeters S.H."/>
            <person name="Heuer A."/>
            <person name="Rast P."/>
            <person name="Oberbeckmann S."/>
            <person name="Bunk B."/>
            <person name="Jeske O."/>
            <person name="Meyerdierks A."/>
            <person name="Storesund J.E."/>
            <person name="Kallscheuer N."/>
            <person name="Luecker S."/>
            <person name="Lage O.M."/>
            <person name="Pohl T."/>
            <person name="Merkel B.J."/>
            <person name="Hornburger P."/>
            <person name="Mueller R.-W."/>
            <person name="Bruemmer F."/>
            <person name="Labrenz M."/>
            <person name="Spormann A.M."/>
            <person name="Op den Camp H."/>
            <person name="Overmann J."/>
            <person name="Amann R."/>
            <person name="Jetten M.S.M."/>
            <person name="Mascher T."/>
            <person name="Medema M.H."/>
            <person name="Devos D.P."/>
            <person name="Kaster A.-K."/>
            <person name="Ovreas L."/>
            <person name="Rohde M."/>
            <person name="Galperin M.Y."/>
            <person name="Jogler C."/>
        </authorList>
    </citation>
    <scope>NUCLEOTIDE SEQUENCE [LARGE SCALE GENOMIC DNA]</scope>
    <source>
        <strain evidence="2 3">Poly24</strain>
    </source>
</reference>
<evidence type="ECO:0000313" key="3">
    <source>
        <dbReference type="Proteomes" id="UP000315082"/>
    </source>
</evidence>
<organism evidence="2 3">
    <name type="scientific">Rosistilla carotiformis</name>
    <dbReference type="NCBI Taxonomy" id="2528017"/>
    <lineage>
        <taxon>Bacteria</taxon>
        <taxon>Pseudomonadati</taxon>
        <taxon>Planctomycetota</taxon>
        <taxon>Planctomycetia</taxon>
        <taxon>Pirellulales</taxon>
        <taxon>Pirellulaceae</taxon>
        <taxon>Rosistilla</taxon>
    </lineage>
</organism>
<feature type="region of interest" description="Disordered" evidence="1">
    <location>
        <begin position="1"/>
        <end position="57"/>
    </location>
</feature>
<gene>
    <name evidence="2" type="ORF">Poly24_45570</name>
</gene>
<dbReference type="AlphaFoldDB" id="A0A518JZ52"/>
<evidence type="ECO:0000256" key="1">
    <source>
        <dbReference type="SAM" id="MobiDB-lite"/>
    </source>
</evidence>
<evidence type="ECO:0000313" key="2">
    <source>
        <dbReference type="EMBL" id="QDV70824.1"/>
    </source>
</evidence>
<dbReference type="EMBL" id="CP036348">
    <property type="protein sequence ID" value="QDV70824.1"/>
    <property type="molecule type" value="Genomic_DNA"/>
</dbReference>
<keyword evidence="3" id="KW-1185">Reference proteome</keyword>
<name>A0A518JZ52_9BACT</name>
<proteinExistence type="predicted"/>
<protein>
    <submittedName>
        <fullName evidence="2">Uncharacterized protein</fullName>
    </submittedName>
</protein>
<dbReference type="Proteomes" id="UP000315082">
    <property type="component" value="Chromosome"/>
</dbReference>
<accession>A0A518JZ52</accession>
<feature type="compositionally biased region" description="Polar residues" evidence="1">
    <location>
        <begin position="26"/>
        <end position="35"/>
    </location>
</feature>